<dbReference type="RefSeq" id="WP_264514997.1">
    <property type="nucleotide sequence ID" value="NZ_JAPDDR010000009.1"/>
</dbReference>
<evidence type="ECO:0000256" key="4">
    <source>
        <dbReference type="ARBA" id="ARBA00022989"/>
    </source>
</evidence>
<feature type="transmembrane region" description="Helical" evidence="6">
    <location>
        <begin position="264"/>
        <end position="281"/>
    </location>
</feature>
<feature type="transmembrane region" description="Helical" evidence="6">
    <location>
        <begin position="403"/>
        <end position="424"/>
    </location>
</feature>
<evidence type="ECO:0000256" key="1">
    <source>
        <dbReference type="ARBA" id="ARBA00004651"/>
    </source>
</evidence>
<evidence type="ECO:0000259" key="7">
    <source>
        <dbReference type="Pfam" id="PF06057"/>
    </source>
</evidence>
<evidence type="ECO:0000313" key="9">
    <source>
        <dbReference type="EMBL" id="MCW1915448.1"/>
    </source>
</evidence>
<dbReference type="InterPro" id="IPR010333">
    <property type="entry name" value="VirJ"/>
</dbReference>
<proteinExistence type="predicted"/>
<feature type="domain" description="Phosphatidylglycerol lysyltransferase C-terminal" evidence="8">
    <location>
        <begin position="510"/>
        <end position="806"/>
    </location>
</feature>
<reference evidence="9" key="1">
    <citation type="submission" date="2022-10" db="EMBL/GenBank/DDBJ databases">
        <title>Luteolibacter sp. GHJ8, whole genome shotgun sequencing project.</title>
        <authorList>
            <person name="Zhao G."/>
            <person name="Shen L."/>
        </authorList>
    </citation>
    <scope>NUCLEOTIDE SEQUENCE</scope>
    <source>
        <strain evidence="9">GHJ8</strain>
    </source>
</reference>
<feature type="transmembrane region" description="Helical" evidence="6">
    <location>
        <begin position="288"/>
        <end position="308"/>
    </location>
</feature>
<dbReference type="Pfam" id="PF06057">
    <property type="entry name" value="VirJ"/>
    <property type="match status" value="1"/>
</dbReference>
<organism evidence="9 10">
    <name type="scientific">Luteolibacter rhizosphaerae</name>
    <dbReference type="NCBI Taxonomy" id="2989719"/>
    <lineage>
        <taxon>Bacteria</taxon>
        <taxon>Pseudomonadati</taxon>
        <taxon>Verrucomicrobiota</taxon>
        <taxon>Verrucomicrobiia</taxon>
        <taxon>Verrucomicrobiales</taxon>
        <taxon>Verrucomicrobiaceae</taxon>
        <taxon>Luteolibacter</taxon>
    </lineage>
</organism>
<dbReference type="Pfam" id="PF09924">
    <property type="entry name" value="LPG_synthase_C"/>
    <property type="match status" value="1"/>
</dbReference>
<keyword evidence="2" id="KW-1003">Cell membrane</keyword>
<evidence type="ECO:0000256" key="3">
    <source>
        <dbReference type="ARBA" id="ARBA00022692"/>
    </source>
</evidence>
<evidence type="ECO:0000256" key="6">
    <source>
        <dbReference type="SAM" id="Phobius"/>
    </source>
</evidence>
<feature type="transmembrane region" description="Helical" evidence="6">
    <location>
        <begin position="328"/>
        <end position="345"/>
    </location>
</feature>
<accession>A0ABT3G6H8</accession>
<keyword evidence="4 6" id="KW-1133">Transmembrane helix</keyword>
<name>A0ABT3G6H8_9BACT</name>
<feature type="transmembrane region" description="Helical" evidence="6">
    <location>
        <begin position="375"/>
        <end position="391"/>
    </location>
</feature>
<keyword evidence="10" id="KW-1185">Reference proteome</keyword>
<dbReference type="PANTHER" id="PTHR34697">
    <property type="entry name" value="PHOSPHATIDYLGLYCEROL LYSYLTRANSFERASE"/>
    <property type="match status" value="1"/>
</dbReference>
<evidence type="ECO:0000256" key="5">
    <source>
        <dbReference type="ARBA" id="ARBA00023136"/>
    </source>
</evidence>
<feature type="domain" description="Bacterial virulence" evidence="7">
    <location>
        <begin position="55"/>
        <end position="172"/>
    </location>
</feature>
<dbReference type="InterPro" id="IPR024320">
    <property type="entry name" value="LPG_synthase_C"/>
</dbReference>
<sequence length="834" mass="91650">MFLRRCAIIRLVALLLFLGGISLNLAAEETRDLQLSRGTGVVHIFKGPDKPVAGIVFASGDGGWTDWEDTLCGWLEESGWRVAGLNCRSYAAKDYDGDLLGNDFTALAKAMDLPAGTPLFYGGWSMGSVQAVAAAGAERPPDLKGLLLFSCGSRGRYGLRVKDELGIAPSGEGTFALHDFDAGMKDLSIAQFHGSGDLISSTEWIKSLPERTGLYMMPGYNHGFDGPDPKFKPELQRGLGWLLGDDSLAPASASQLLPYGLSPLWPAAALSSLLVVIFLFVRRHAIRLLVAAVILIGLINLLEALLPKPPEVIDWMEQWFPLGVSEDSRLLLLLSGFSLLALARGLSRRKRVAWWLAIGLLATSALLHLVRAFDWHHAVAAVILMVPLIRWRKEFIARSDAPSLRLGLWVAPCIALALILYGSISLHSIGESGKLKEPLDWSRAFGSSATAVAGLPDSMDSSIPEVSRLLDRLRLASIGCGAVVLALLLRPVLAARQSGSVAEDRLRAEAILAKHGNDPSDPYTLLTDKHYFFHESGEGFVAYVCWRDIAVILADPVCPDEIRVGLIEHFVRFCRRQDWTPVFYGTRQDTRSLYERCGLITFKVAEDARILLSEFNLQGGKFQNLRTAKNKAKKDEMSFRWYEPSQGVDHGLEAQLTLLSDAWLRSKSGGEMTFDLGSFSLADIHRSGCAVAIRADGQVDCFATWRPYAGEKGRALDLMRGRGSSGGIMDFLILESLDHFKNLGVEEISLGCAPLANTETDPARFSKEEKQVKLLFEKFDRFYGYKSLFNFKRKYHPAWQGRYLAYPPGTLLARIGLAVAAVHLPGGFRGLIKS</sequence>
<evidence type="ECO:0000256" key="2">
    <source>
        <dbReference type="ARBA" id="ARBA00022475"/>
    </source>
</evidence>
<comment type="caution">
    <text evidence="9">The sequence shown here is derived from an EMBL/GenBank/DDBJ whole genome shotgun (WGS) entry which is preliminary data.</text>
</comment>
<feature type="transmembrane region" description="Helical" evidence="6">
    <location>
        <begin position="352"/>
        <end position="369"/>
    </location>
</feature>
<dbReference type="EMBL" id="JAPDDR010000009">
    <property type="protein sequence ID" value="MCW1915448.1"/>
    <property type="molecule type" value="Genomic_DNA"/>
</dbReference>
<dbReference type="PANTHER" id="PTHR34697:SF2">
    <property type="entry name" value="PHOSPHATIDYLGLYCEROL LYSYLTRANSFERASE"/>
    <property type="match status" value="1"/>
</dbReference>
<dbReference type="SUPFAM" id="SSF53474">
    <property type="entry name" value="alpha/beta-Hydrolases"/>
    <property type="match status" value="1"/>
</dbReference>
<dbReference type="InterPro" id="IPR051211">
    <property type="entry name" value="PG_lysyltransferase"/>
</dbReference>
<keyword evidence="5 6" id="KW-0472">Membrane</keyword>
<dbReference type="InterPro" id="IPR029058">
    <property type="entry name" value="AB_hydrolase_fold"/>
</dbReference>
<dbReference type="Gene3D" id="3.40.50.1820">
    <property type="entry name" value="alpha/beta hydrolase"/>
    <property type="match status" value="1"/>
</dbReference>
<keyword evidence="3 6" id="KW-0812">Transmembrane</keyword>
<dbReference type="Proteomes" id="UP001165653">
    <property type="component" value="Unassembled WGS sequence"/>
</dbReference>
<comment type="subcellular location">
    <subcellularLocation>
        <location evidence="1">Cell membrane</location>
        <topology evidence="1">Multi-pass membrane protein</topology>
    </subcellularLocation>
</comment>
<protein>
    <submittedName>
        <fullName evidence="9">Phosphatidylglycerol lysyltransferase domain-containing protein</fullName>
    </submittedName>
</protein>
<evidence type="ECO:0000313" key="10">
    <source>
        <dbReference type="Proteomes" id="UP001165653"/>
    </source>
</evidence>
<evidence type="ECO:0000259" key="8">
    <source>
        <dbReference type="Pfam" id="PF09924"/>
    </source>
</evidence>
<gene>
    <name evidence="9" type="ORF">OJ996_17820</name>
</gene>